<keyword evidence="2" id="KW-1185">Reference proteome</keyword>
<evidence type="ECO:0000313" key="1">
    <source>
        <dbReference type="EMBL" id="ALJ97643.1"/>
    </source>
</evidence>
<name>A0A0P0IQ75_9CAUD</name>
<dbReference type="GeneID" id="26642879"/>
<sequence>MTNYVVKNAELTTEQHDRLQGKGYKFDNTNGEDLTGGNHFIVSDRINEYSTNANNLCLLTCGGFELYESVDQLIDVLPNVVGFVVGARVKLNNLQGNPKMFNYETWSEAGFELGAAGTIIAEVDYVGDVYVRFDTASHPDRDDKELWVAVADLILE</sequence>
<dbReference type="EMBL" id="KT804908">
    <property type="protein sequence ID" value="ALJ97643.1"/>
    <property type="molecule type" value="Genomic_DNA"/>
</dbReference>
<dbReference type="KEGG" id="vg:26642879"/>
<reference evidence="1 2" key="1">
    <citation type="submission" date="2016-07" db="EMBL/GenBank/DDBJ databases">
        <title>Acinetobacter phage IME200 genome sequence.</title>
        <authorList>
            <person name="Liu Y."/>
            <person name="Bai C."/>
            <person name="Tong Y."/>
            <person name="Mi Z."/>
            <person name="An X."/>
            <person name="Huang Y."/>
            <person name="Li P."/>
            <person name="Yuan Y."/>
            <person name="Niu W."/>
            <person name="Liu H."/>
        </authorList>
    </citation>
    <scope>NUCLEOTIDE SEQUENCE [LARGE SCALE GENOMIC DNA]</scope>
</reference>
<dbReference type="RefSeq" id="YP_009216497.1">
    <property type="nucleotide sequence ID" value="NC_028987.2"/>
</dbReference>
<proteinExistence type="predicted"/>
<protein>
    <submittedName>
        <fullName evidence="1">Uncharacterized protein</fullName>
    </submittedName>
</protein>
<dbReference type="Proteomes" id="UP000202276">
    <property type="component" value="Segment"/>
</dbReference>
<evidence type="ECO:0000313" key="2">
    <source>
        <dbReference type="Proteomes" id="UP000202276"/>
    </source>
</evidence>
<accession>A0A0P0IQ75</accession>
<organism evidence="1 2">
    <name type="scientific">Acinetobacter phage IME-200</name>
    <dbReference type="NCBI Taxonomy" id="1735582"/>
    <lineage>
        <taxon>Viruses</taxon>
        <taxon>Duplodnaviria</taxon>
        <taxon>Heunggongvirae</taxon>
        <taxon>Uroviricota</taxon>
        <taxon>Caudoviricetes</taxon>
        <taxon>Autographivirales</taxon>
        <taxon>Autoscriptoviridae</taxon>
        <taxon>Beijerinckvirinae</taxon>
        <taxon>Friunavirus</taxon>
        <taxon>Friunavirus APK2</taxon>
        <taxon>Friunavirus IME200</taxon>
    </lineage>
</organism>